<name>A0A1T0CE72_9GAMM</name>
<dbReference type="Gene3D" id="1.10.520.20">
    <property type="entry name" value="N-terminal domain of the delta subunit of the F1F0-ATP synthase"/>
    <property type="match status" value="1"/>
</dbReference>
<dbReference type="OrthoDB" id="9816221at2"/>
<evidence type="ECO:0000256" key="6">
    <source>
        <dbReference type="ARBA" id="ARBA00023196"/>
    </source>
</evidence>
<dbReference type="GO" id="GO:0045259">
    <property type="term" value="C:proton-transporting ATP synthase complex"/>
    <property type="evidence" value="ECO:0007669"/>
    <property type="project" value="UniProtKB-KW"/>
</dbReference>
<dbReference type="NCBIfam" id="NF004402">
    <property type="entry name" value="PRK05758.2-2"/>
    <property type="match status" value="1"/>
</dbReference>
<evidence type="ECO:0000256" key="2">
    <source>
        <dbReference type="ARBA" id="ARBA00022448"/>
    </source>
</evidence>
<evidence type="ECO:0000313" key="9">
    <source>
        <dbReference type="EMBL" id="OOS20644.1"/>
    </source>
</evidence>
<keyword evidence="2 8" id="KW-0813">Transport</keyword>
<keyword evidence="3 8" id="KW-0375">Hydrogen ion transport</keyword>
<comment type="caution">
    <text evidence="9">The sequence shown here is derived from an EMBL/GenBank/DDBJ whole genome shotgun (WGS) entry which is preliminary data.</text>
</comment>
<comment type="similarity">
    <text evidence="8">Belongs to the ATPase delta chain family.</text>
</comment>
<comment type="function">
    <text evidence="8">This protein is part of the stalk that links CF(0) to CF(1). It either transmits conformational changes from CF(0) to CF(1) or is implicated in proton conduction.</text>
</comment>
<evidence type="ECO:0000256" key="7">
    <source>
        <dbReference type="ARBA" id="ARBA00023310"/>
    </source>
</evidence>
<dbReference type="InterPro" id="IPR000711">
    <property type="entry name" value="ATPase_OSCP/dsu"/>
</dbReference>
<dbReference type="InterPro" id="IPR026015">
    <property type="entry name" value="ATP_synth_OSCP/delta_N_sf"/>
</dbReference>
<dbReference type="GO" id="GO:0005886">
    <property type="term" value="C:plasma membrane"/>
    <property type="evidence" value="ECO:0007669"/>
    <property type="project" value="UniProtKB-SubCell"/>
</dbReference>
<reference evidence="9 10" key="1">
    <citation type="submission" date="2017-02" db="EMBL/GenBank/DDBJ databases">
        <title>Draft genome sequence of Moraxella lincolnii CCUG 9405T type strain.</title>
        <authorList>
            <person name="Salva-Serra F."/>
            <person name="Engstrom-Jakobsson H."/>
            <person name="Thorell K."/>
            <person name="Jaen-Luchoro D."/>
            <person name="Gonzales-Siles L."/>
            <person name="Karlsson R."/>
            <person name="Yazdan S."/>
            <person name="Boulund F."/>
            <person name="Johnning A."/>
            <person name="Engstrand L."/>
            <person name="Kristiansson E."/>
            <person name="Moore E."/>
        </authorList>
    </citation>
    <scope>NUCLEOTIDE SEQUENCE [LARGE SCALE GENOMIC DNA]</scope>
    <source>
        <strain evidence="9 10">CCUG 9405</strain>
    </source>
</reference>
<dbReference type="EMBL" id="MUYT01000007">
    <property type="protein sequence ID" value="OOS20644.1"/>
    <property type="molecule type" value="Genomic_DNA"/>
</dbReference>
<keyword evidence="4 8" id="KW-0406">Ion transport</keyword>
<dbReference type="PRINTS" id="PR00125">
    <property type="entry name" value="ATPASEDELTA"/>
</dbReference>
<dbReference type="STRING" id="90241.B0682_05745"/>
<protein>
    <recommendedName>
        <fullName evidence="8">ATP synthase subunit delta</fullName>
    </recommendedName>
    <alternativeName>
        <fullName evidence="8">ATP synthase F(1) sector subunit delta</fullName>
    </alternativeName>
    <alternativeName>
        <fullName evidence="8">F-type ATPase subunit delta</fullName>
        <shortName evidence="8">F-ATPase subunit delta</shortName>
    </alternativeName>
</protein>
<dbReference type="HAMAP" id="MF_01416">
    <property type="entry name" value="ATP_synth_delta_bact"/>
    <property type="match status" value="1"/>
</dbReference>
<dbReference type="AlphaFoldDB" id="A0A1T0CE72"/>
<accession>A0A1T0CE72</accession>
<comment type="subcellular location">
    <subcellularLocation>
        <location evidence="8">Cell membrane</location>
        <topology evidence="8">Peripheral membrane protein</topology>
    </subcellularLocation>
    <subcellularLocation>
        <location evidence="1">Membrane</location>
    </subcellularLocation>
</comment>
<dbReference type="PANTHER" id="PTHR11910">
    <property type="entry name" value="ATP SYNTHASE DELTA CHAIN"/>
    <property type="match status" value="1"/>
</dbReference>
<dbReference type="GO" id="GO:0046933">
    <property type="term" value="F:proton-transporting ATP synthase activity, rotational mechanism"/>
    <property type="evidence" value="ECO:0007669"/>
    <property type="project" value="UniProtKB-UniRule"/>
</dbReference>
<comment type="function">
    <text evidence="8">F(1)F(0) ATP synthase produces ATP from ADP in the presence of a proton or sodium gradient. F-type ATPases consist of two structural domains, F(1) containing the extramembraneous catalytic core and F(0) containing the membrane proton channel, linked together by a central stalk and a peripheral stalk. During catalysis, ATP synthesis in the catalytic domain of F(1) is coupled via a rotary mechanism of the central stalk subunits to proton translocation.</text>
</comment>
<dbReference type="SUPFAM" id="SSF47928">
    <property type="entry name" value="N-terminal domain of the delta subunit of the F1F0-ATP synthase"/>
    <property type="match status" value="1"/>
</dbReference>
<evidence type="ECO:0000256" key="5">
    <source>
        <dbReference type="ARBA" id="ARBA00023136"/>
    </source>
</evidence>
<keyword evidence="5 8" id="KW-0472">Membrane</keyword>
<dbReference type="Pfam" id="PF00213">
    <property type="entry name" value="OSCP"/>
    <property type="match status" value="2"/>
</dbReference>
<evidence type="ECO:0000256" key="3">
    <source>
        <dbReference type="ARBA" id="ARBA00022781"/>
    </source>
</evidence>
<dbReference type="NCBIfam" id="TIGR01145">
    <property type="entry name" value="ATP_synt_delta"/>
    <property type="match status" value="1"/>
</dbReference>
<keyword evidence="6 8" id="KW-0139">CF(1)</keyword>
<dbReference type="InterPro" id="IPR020781">
    <property type="entry name" value="ATPase_OSCP/d_CS"/>
</dbReference>
<sequence length="200" mass="22216">MAELSTLARPYAKAAFDYANEHGVVEQWEQFLVLAGHIVTDPQFATMLDNPAISSPQKADVLLDLYDQQIKSTDESWLQSLLGKLLQNAPSVSNNIKNFVYQLSEQRRLGLMPVILTHFRTQKAKALKHIDAYITTAYPLTDIQRALVQARLATSMNATIIMHEAVDPSLIAGATIKVGDKLVDDSVRGKLKQLRTQLTA</sequence>
<dbReference type="RefSeq" id="WP_078307327.1">
    <property type="nucleotide sequence ID" value="NZ_MUYT01000007.1"/>
</dbReference>
<keyword evidence="7 8" id="KW-0066">ATP synthesis</keyword>
<dbReference type="Proteomes" id="UP000191094">
    <property type="component" value="Unassembled WGS sequence"/>
</dbReference>
<proteinExistence type="inferred from homology"/>
<organism evidence="9 10">
    <name type="scientific">Lwoffella lincolnii</name>
    <dbReference type="NCBI Taxonomy" id="90241"/>
    <lineage>
        <taxon>Bacteria</taxon>
        <taxon>Pseudomonadati</taxon>
        <taxon>Pseudomonadota</taxon>
        <taxon>Gammaproteobacteria</taxon>
        <taxon>Moraxellales</taxon>
        <taxon>Moraxellaceae</taxon>
        <taxon>Lwoffella</taxon>
    </lineage>
</organism>
<evidence type="ECO:0000256" key="1">
    <source>
        <dbReference type="ARBA" id="ARBA00004370"/>
    </source>
</evidence>
<keyword evidence="8" id="KW-1003">Cell membrane</keyword>
<evidence type="ECO:0000313" key="10">
    <source>
        <dbReference type="Proteomes" id="UP000191094"/>
    </source>
</evidence>
<keyword evidence="10" id="KW-1185">Reference proteome</keyword>
<dbReference type="PROSITE" id="PS00389">
    <property type="entry name" value="ATPASE_DELTA"/>
    <property type="match status" value="1"/>
</dbReference>
<evidence type="ECO:0000256" key="8">
    <source>
        <dbReference type="HAMAP-Rule" id="MF_01416"/>
    </source>
</evidence>
<evidence type="ECO:0000256" key="4">
    <source>
        <dbReference type="ARBA" id="ARBA00023065"/>
    </source>
</evidence>
<gene>
    <name evidence="8" type="primary">atpH</name>
    <name evidence="9" type="ORF">B0682_05745</name>
</gene>